<comment type="pathway">
    <text evidence="2">Polyol metabolism; glycerol degradation.</text>
</comment>
<dbReference type="SUPFAM" id="SSF101473">
    <property type="entry name" value="DhaL-like"/>
    <property type="match status" value="1"/>
</dbReference>
<evidence type="ECO:0000313" key="10">
    <source>
        <dbReference type="EMBL" id="TXL61718.1"/>
    </source>
</evidence>
<feature type="domain" description="DhaL" evidence="9">
    <location>
        <begin position="6"/>
        <end position="200"/>
    </location>
</feature>
<dbReference type="Pfam" id="PF02734">
    <property type="entry name" value="Dak2"/>
    <property type="match status" value="1"/>
</dbReference>
<dbReference type="AlphaFoldDB" id="A0A5C8NKB3"/>
<dbReference type="InterPro" id="IPR004007">
    <property type="entry name" value="DhaL_dom"/>
</dbReference>
<keyword evidence="6" id="KW-0319">Glycerol metabolism</keyword>
<protein>
    <recommendedName>
        <fullName evidence="3">phosphoenolpyruvate--glycerone phosphotransferase</fullName>
        <ecNumber evidence="3">2.7.1.121</ecNumber>
    </recommendedName>
</protein>
<dbReference type="EC" id="2.7.1.121" evidence="3"/>
<reference evidence="10 11" key="1">
    <citation type="submission" date="2019-06" db="EMBL/GenBank/DDBJ databases">
        <title>Cerasibacillus sp. nov., isolated from maize field.</title>
        <authorList>
            <person name="Lin S.-Y."/>
            <person name="Tsai C.-F."/>
            <person name="Young C.-C."/>
        </authorList>
    </citation>
    <scope>NUCLEOTIDE SEQUENCE [LARGE SCALE GENOMIC DNA]</scope>
    <source>
        <strain evidence="10 11">CC-CFT480</strain>
    </source>
</reference>
<evidence type="ECO:0000313" key="11">
    <source>
        <dbReference type="Proteomes" id="UP000321574"/>
    </source>
</evidence>
<keyword evidence="11" id="KW-1185">Reference proteome</keyword>
<accession>A0A5C8NKB3</accession>
<evidence type="ECO:0000256" key="8">
    <source>
        <dbReference type="ARBA" id="ARBA00055771"/>
    </source>
</evidence>
<evidence type="ECO:0000256" key="6">
    <source>
        <dbReference type="ARBA" id="ARBA00022798"/>
    </source>
</evidence>
<evidence type="ECO:0000259" key="9">
    <source>
        <dbReference type="PROSITE" id="PS51480"/>
    </source>
</evidence>
<dbReference type="GO" id="GO:0019563">
    <property type="term" value="P:glycerol catabolic process"/>
    <property type="evidence" value="ECO:0007669"/>
    <property type="project" value="TreeGrafter"/>
</dbReference>
<dbReference type="NCBIfam" id="TIGR02365">
    <property type="entry name" value="dha_L_ycgS"/>
    <property type="match status" value="1"/>
</dbReference>
<dbReference type="InterPro" id="IPR036117">
    <property type="entry name" value="DhaL_dom_sf"/>
</dbReference>
<name>A0A5C8NKB3_9BACI</name>
<sequence length="205" mass="22923">MHFTVKQAKEWLLQINDHMQEHKQELTRLDQAIGDGDHGINMARGFKEVVKKVNEKEYKTVGDIMQDAAMTIISKVGGAAGPLYGTAFLRMSLAFKDKVSIDYKTFTRGLDDALQGMKQRGKATTGEKTILDVWEPVVLFLEEGESFQPQALADTAKHAMEKTKNMIATKGRAAYFKEKSKGHIDPGAMSSYYIFLAMAEVLEEV</sequence>
<dbReference type="PANTHER" id="PTHR28629">
    <property type="entry name" value="TRIOKINASE/FMN CYCLASE"/>
    <property type="match status" value="1"/>
</dbReference>
<keyword evidence="5 10" id="KW-0418">Kinase</keyword>
<dbReference type="GO" id="GO:0047324">
    <property type="term" value="F:phosphoenolpyruvate-glycerone phosphotransferase activity"/>
    <property type="evidence" value="ECO:0007669"/>
    <property type="project" value="UniProtKB-EC"/>
</dbReference>
<dbReference type="Gene3D" id="1.25.40.340">
    <property type="match status" value="1"/>
</dbReference>
<dbReference type="RefSeq" id="WP_147668774.1">
    <property type="nucleotide sequence ID" value="NZ_VDUW01000010.1"/>
</dbReference>
<dbReference type="SMART" id="SM01120">
    <property type="entry name" value="Dak2"/>
    <property type="match status" value="1"/>
</dbReference>
<dbReference type="EMBL" id="VDUW01000010">
    <property type="protein sequence ID" value="TXL61718.1"/>
    <property type="molecule type" value="Genomic_DNA"/>
</dbReference>
<comment type="catalytic activity">
    <reaction evidence="1">
        <text>dihydroxyacetone + phosphoenolpyruvate = dihydroxyacetone phosphate + pyruvate</text>
        <dbReference type="Rhea" id="RHEA:18381"/>
        <dbReference type="ChEBI" id="CHEBI:15361"/>
        <dbReference type="ChEBI" id="CHEBI:16016"/>
        <dbReference type="ChEBI" id="CHEBI:57642"/>
        <dbReference type="ChEBI" id="CHEBI:58702"/>
        <dbReference type="EC" id="2.7.1.121"/>
    </reaction>
</comment>
<dbReference type="InterPro" id="IPR012737">
    <property type="entry name" value="DhaK_L_YcgS"/>
</dbReference>
<dbReference type="GO" id="GO:0005829">
    <property type="term" value="C:cytosol"/>
    <property type="evidence" value="ECO:0007669"/>
    <property type="project" value="TreeGrafter"/>
</dbReference>
<dbReference type="PANTHER" id="PTHR28629:SF4">
    <property type="entry name" value="TRIOKINASE_FMN CYCLASE"/>
    <property type="match status" value="1"/>
</dbReference>
<dbReference type="Proteomes" id="UP000321574">
    <property type="component" value="Unassembled WGS sequence"/>
</dbReference>
<dbReference type="InterPro" id="IPR050861">
    <property type="entry name" value="Dihydroxyacetone_Kinase"/>
</dbReference>
<dbReference type="PROSITE" id="PS51480">
    <property type="entry name" value="DHAL"/>
    <property type="match status" value="1"/>
</dbReference>
<proteinExistence type="predicted"/>
<evidence type="ECO:0000256" key="2">
    <source>
        <dbReference type="ARBA" id="ARBA00004745"/>
    </source>
</evidence>
<evidence type="ECO:0000256" key="1">
    <source>
        <dbReference type="ARBA" id="ARBA00001113"/>
    </source>
</evidence>
<gene>
    <name evidence="10" type="primary">dhaL</name>
    <name evidence="10" type="ORF">FHP05_12615</name>
</gene>
<comment type="caution">
    <text evidence="10">The sequence shown here is derived from an EMBL/GenBank/DDBJ whole genome shotgun (WGS) entry which is preliminary data.</text>
</comment>
<dbReference type="GO" id="GO:0004371">
    <property type="term" value="F:glycerone kinase activity"/>
    <property type="evidence" value="ECO:0007669"/>
    <property type="project" value="InterPro"/>
</dbReference>
<organism evidence="10 11">
    <name type="scientific">Cerasibacillus terrae</name>
    <dbReference type="NCBI Taxonomy" id="2498845"/>
    <lineage>
        <taxon>Bacteria</taxon>
        <taxon>Bacillati</taxon>
        <taxon>Bacillota</taxon>
        <taxon>Bacilli</taxon>
        <taxon>Bacillales</taxon>
        <taxon>Bacillaceae</taxon>
        <taxon>Cerasibacillus</taxon>
    </lineage>
</organism>
<evidence type="ECO:0000256" key="4">
    <source>
        <dbReference type="ARBA" id="ARBA00022679"/>
    </source>
</evidence>
<dbReference type="OrthoDB" id="9800291at2"/>
<evidence type="ECO:0000256" key="7">
    <source>
        <dbReference type="ARBA" id="ARBA00046577"/>
    </source>
</evidence>
<evidence type="ECO:0000256" key="5">
    <source>
        <dbReference type="ARBA" id="ARBA00022777"/>
    </source>
</evidence>
<comment type="subunit">
    <text evidence="7">Homodimer. The dihydroxyacetone kinase complex is composed of a homodimer of DhaM, a homodimer of DhaK and the subunit DhaL.</text>
</comment>
<dbReference type="FunFam" id="1.25.40.340:FF:000002">
    <property type="entry name" value="Dihydroxyacetone kinase, L subunit"/>
    <property type="match status" value="1"/>
</dbReference>
<comment type="function">
    <text evidence="8">ADP-binding subunit of the dihydroxyacetone kinase, which is responsible for the phosphoenolpyruvate (PEP)-dependent phosphorylation of dihydroxyacetone. DhaL-ADP is converted to DhaL-ATP via a phosphoryl group transfer from DhaM and transmits it to dihydroxyacetone binds to DhaK.</text>
</comment>
<evidence type="ECO:0000256" key="3">
    <source>
        <dbReference type="ARBA" id="ARBA00012095"/>
    </source>
</evidence>
<keyword evidence="4" id="KW-0808">Transferase</keyword>